<dbReference type="PRINTS" id="PR00702">
    <property type="entry name" value="ACRIFLAVINRP"/>
</dbReference>
<dbReference type="Gene3D" id="1.20.1640.10">
    <property type="entry name" value="Multidrug efflux transporter AcrB transmembrane domain"/>
    <property type="match status" value="2"/>
</dbReference>
<keyword evidence="1" id="KW-0472">Membrane</keyword>
<dbReference type="SUPFAM" id="SSF82693">
    <property type="entry name" value="Multidrug efflux transporter AcrB pore domain, PN1, PN2, PC1 and PC2 subdomains"/>
    <property type="match status" value="2"/>
</dbReference>
<protein>
    <submittedName>
        <fullName evidence="2">Multidrug efflux pump subunit AcrB</fullName>
    </submittedName>
</protein>
<feature type="transmembrane region" description="Helical" evidence="1">
    <location>
        <begin position="854"/>
        <end position="873"/>
    </location>
</feature>
<feature type="transmembrane region" description="Helical" evidence="1">
    <location>
        <begin position="522"/>
        <end position="542"/>
    </location>
</feature>
<feature type="transmembrane region" description="Helical" evidence="1">
    <location>
        <begin position="880"/>
        <end position="898"/>
    </location>
</feature>
<feature type="transmembrane region" description="Helical" evidence="1">
    <location>
        <begin position="12"/>
        <end position="30"/>
    </location>
</feature>
<name>A0AAE3XQU9_9BACT</name>
<reference evidence="2" key="1">
    <citation type="submission" date="2023-07" db="EMBL/GenBank/DDBJ databases">
        <title>Genomic Encyclopedia of Type Strains, Phase IV (KMG-IV): sequencing the most valuable type-strain genomes for metagenomic binning, comparative biology and taxonomic classification.</title>
        <authorList>
            <person name="Goeker M."/>
        </authorList>
    </citation>
    <scope>NUCLEOTIDE SEQUENCE</scope>
    <source>
        <strain evidence="2">DSM 26174</strain>
    </source>
</reference>
<dbReference type="PANTHER" id="PTHR32063:SF18">
    <property type="entry name" value="CATION EFFLUX SYSTEM PROTEIN"/>
    <property type="match status" value="1"/>
</dbReference>
<accession>A0AAE3XQU9</accession>
<dbReference type="GO" id="GO:0005886">
    <property type="term" value="C:plasma membrane"/>
    <property type="evidence" value="ECO:0007669"/>
    <property type="project" value="TreeGrafter"/>
</dbReference>
<dbReference type="Pfam" id="PF00873">
    <property type="entry name" value="ACR_tran"/>
    <property type="match status" value="1"/>
</dbReference>
<organism evidence="2 3">
    <name type="scientific">Aureibacter tunicatorum</name>
    <dbReference type="NCBI Taxonomy" id="866807"/>
    <lineage>
        <taxon>Bacteria</taxon>
        <taxon>Pseudomonadati</taxon>
        <taxon>Bacteroidota</taxon>
        <taxon>Cytophagia</taxon>
        <taxon>Cytophagales</taxon>
        <taxon>Persicobacteraceae</taxon>
        <taxon>Aureibacter</taxon>
    </lineage>
</organism>
<feature type="transmembrane region" description="Helical" evidence="1">
    <location>
        <begin position="334"/>
        <end position="353"/>
    </location>
</feature>
<evidence type="ECO:0000313" key="2">
    <source>
        <dbReference type="EMBL" id="MDR6240270.1"/>
    </source>
</evidence>
<dbReference type="PANTHER" id="PTHR32063">
    <property type="match status" value="1"/>
</dbReference>
<dbReference type="InterPro" id="IPR027463">
    <property type="entry name" value="AcrB_DN_DC_subdom"/>
</dbReference>
<keyword evidence="1" id="KW-1133">Transmembrane helix</keyword>
<feature type="transmembrane region" description="Helical" evidence="1">
    <location>
        <begin position="954"/>
        <end position="970"/>
    </location>
</feature>
<evidence type="ECO:0000256" key="1">
    <source>
        <dbReference type="SAM" id="Phobius"/>
    </source>
</evidence>
<keyword evidence="1" id="KW-0812">Transmembrane</keyword>
<dbReference type="Gene3D" id="3.30.2090.10">
    <property type="entry name" value="Multidrug efflux transporter AcrB TolC docking domain, DN and DC subdomains"/>
    <property type="match status" value="2"/>
</dbReference>
<dbReference type="Gene3D" id="3.30.70.1440">
    <property type="entry name" value="Multidrug efflux transporter AcrB pore domain"/>
    <property type="match status" value="1"/>
</dbReference>
<dbReference type="Gene3D" id="3.30.70.1430">
    <property type="entry name" value="Multidrug efflux transporter AcrB pore domain"/>
    <property type="match status" value="2"/>
</dbReference>
<feature type="transmembrane region" description="Helical" evidence="1">
    <location>
        <begin position="904"/>
        <end position="927"/>
    </location>
</feature>
<dbReference type="InterPro" id="IPR001036">
    <property type="entry name" value="Acrflvin-R"/>
</dbReference>
<evidence type="ECO:0000313" key="3">
    <source>
        <dbReference type="Proteomes" id="UP001185092"/>
    </source>
</evidence>
<feature type="transmembrane region" description="Helical" evidence="1">
    <location>
        <begin position="982"/>
        <end position="1004"/>
    </location>
</feature>
<dbReference type="SUPFAM" id="SSF82714">
    <property type="entry name" value="Multidrug efflux transporter AcrB TolC docking domain, DN and DC subdomains"/>
    <property type="match status" value="2"/>
</dbReference>
<keyword evidence="3" id="KW-1185">Reference proteome</keyword>
<feature type="transmembrane region" description="Helical" evidence="1">
    <location>
        <begin position="462"/>
        <end position="485"/>
    </location>
</feature>
<dbReference type="EMBL" id="JAVDQD010000004">
    <property type="protein sequence ID" value="MDR6240270.1"/>
    <property type="molecule type" value="Genomic_DNA"/>
</dbReference>
<feature type="transmembrane region" description="Helical" evidence="1">
    <location>
        <begin position="431"/>
        <end position="450"/>
    </location>
</feature>
<gene>
    <name evidence="2" type="ORF">HNQ88_003336</name>
</gene>
<dbReference type="SUPFAM" id="SSF82866">
    <property type="entry name" value="Multidrug efflux transporter AcrB transmembrane domain"/>
    <property type="match status" value="2"/>
</dbReference>
<proteinExistence type="predicted"/>
<dbReference type="RefSeq" id="WP_309940170.1">
    <property type="nucleotide sequence ID" value="NZ_AP025305.1"/>
</dbReference>
<comment type="caution">
    <text evidence="2">The sequence shown here is derived from an EMBL/GenBank/DDBJ whole genome shotgun (WGS) entry which is preliminary data.</text>
</comment>
<feature type="transmembrane region" description="Helical" evidence="1">
    <location>
        <begin position="389"/>
        <end position="410"/>
    </location>
</feature>
<feature type="transmembrane region" description="Helical" evidence="1">
    <location>
        <begin position="365"/>
        <end position="383"/>
    </location>
</feature>
<sequence>MKITEFTLKNRALSHFIFMIILFGGVFAYLKMGKLEDAPFTIKQALVMTQYPGASPQEVEEQVSDILEEAIQSLDELDYVISENRAGLSKITVYVKKEIRAEAMPQLWDELRRKVNDAQGKLPPGAHSIVNDDFGDVLGVFYGVSGEGFTPRELDDYSKKIKNEVLKLPGVAKVERYGVQVPTVDVILSPGKMGEAGISMSELVAVLNSQNKVFDAGTINTPTNRVRIAPTGNFSSFNDIKNFMIPAPNGENIRLGDIAKIEEGYMKPFTNKLKINGNDAIGLAVSTVEGGNVVVMAEAVKARLESLKAELPLGIEIDNVYDQGMESAKANDGFIINLIMSVATVVAILLFFIGFRTGILISSGLVYAILATLLVMFGEGIALQRSSLAAIIIAMGMLVDNAIVVADAILINLQRGMSRKDAVFKAVKVSAMPLLGATFIAILTFLPIYLSPHVTGEYFSSLFIVIAVSLFLSWIFAITQTPLYCDEYMKKPKSTGDGTDPFAGGMYLKFRKVLTEFIRRKWLVAAGLVVLLATALAGFNYIPKVFMPDLEKTVFTVNIWAVEGTKIEKMEEMLDEMNEYVESFDEVVQTTLTVGQTPPRYYLANVSFGPMPNFGHMIVETHSFEEVKKIKEELTEGLRERFPETVIKTSLFASMPPYEADIEARFNGPDDQVLDSLVNEALEIMKSNPKAQMFRNEWKNQVMVWQPELDQQRARLANINVGNISNSLRAYADGTPIGVFRDEEKQVPIVMKTESALENGFSTYENAPIWGMGTTTIPLNQLTSGQEFSWEFPMIKRYNRERSMAAQCDVMPEYTKSEVLEELKPLIEGIELPEGYTMFWDSEYKSQKEAMEALTAYLPLAMILLVTILIALFANYKQPVIILLILPLSLIGVSFGLLGTGKEFGFNSIIGWLGLLGMIIKNVIVLLDEANIQKADGKSHFEAIVNATVSRTRPVLMAALTTICGMLPLLPDSVFGSMAATIIFGLSFATLLTLLAVPALYAIFYNVSVANTPQSTIQELEEH</sequence>
<dbReference type="Gene3D" id="3.30.70.1320">
    <property type="entry name" value="Multidrug efflux transporter AcrB pore domain like"/>
    <property type="match status" value="1"/>
</dbReference>
<dbReference type="AlphaFoldDB" id="A0AAE3XQU9"/>
<dbReference type="Proteomes" id="UP001185092">
    <property type="component" value="Unassembled WGS sequence"/>
</dbReference>
<dbReference type="GO" id="GO:0042910">
    <property type="term" value="F:xenobiotic transmembrane transporter activity"/>
    <property type="evidence" value="ECO:0007669"/>
    <property type="project" value="TreeGrafter"/>
</dbReference>